<sequence>MEAGVDPLLMTSGTALVAAMATDGWQGARAGAVKLWRRVYPDRAEAVEAELEEVRGEVLAARRDGDEDAEQELVADWRRRLARLVAADPAVGAEIQQVLDQVWKPLLPANEQPGTQNVSMNATAKDRGRVYMAGRDQTINEK</sequence>
<keyword evidence="3" id="KW-1185">Reference proteome</keyword>
<feature type="compositionally biased region" description="Polar residues" evidence="1">
    <location>
        <begin position="112"/>
        <end position="122"/>
    </location>
</feature>
<dbReference type="Proteomes" id="UP000251891">
    <property type="component" value="Unassembled WGS sequence"/>
</dbReference>
<accession>A0A365GZM7</accession>
<proteinExistence type="predicted"/>
<dbReference type="EMBL" id="QLYX01000014">
    <property type="protein sequence ID" value="RAY12280.1"/>
    <property type="molecule type" value="Genomic_DNA"/>
</dbReference>
<organism evidence="2 3">
    <name type="scientific">Actinomadura craniellae</name>
    <dbReference type="NCBI Taxonomy" id="2231787"/>
    <lineage>
        <taxon>Bacteria</taxon>
        <taxon>Bacillati</taxon>
        <taxon>Actinomycetota</taxon>
        <taxon>Actinomycetes</taxon>
        <taxon>Streptosporangiales</taxon>
        <taxon>Thermomonosporaceae</taxon>
        <taxon>Actinomadura</taxon>
    </lineage>
</organism>
<evidence type="ECO:0000313" key="2">
    <source>
        <dbReference type="EMBL" id="RAY12280.1"/>
    </source>
</evidence>
<evidence type="ECO:0000313" key="3">
    <source>
        <dbReference type="Proteomes" id="UP000251891"/>
    </source>
</evidence>
<feature type="region of interest" description="Disordered" evidence="1">
    <location>
        <begin position="109"/>
        <end position="142"/>
    </location>
</feature>
<comment type="caution">
    <text evidence="2">The sequence shown here is derived from an EMBL/GenBank/DDBJ whole genome shotgun (WGS) entry which is preliminary data.</text>
</comment>
<protein>
    <submittedName>
        <fullName evidence="2">Uncharacterized protein</fullName>
    </submittedName>
</protein>
<gene>
    <name evidence="2" type="ORF">DPM19_26590</name>
</gene>
<name>A0A365GZM7_9ACTN</name>
<dbReference type="AlphaFoldDB" id="A0A365GZM7"/>
<evidence type="ECO:0000256" key="1">
    <source>
        <dbReference type="SAM" id="MobiDB-lite"/>
    </source>
</evidence>
<reference evidence="2 3" key="1">
    <citation type="submission" date="2018-06" db="EMBL/GenBank/DDBJ databases">
        <title>Actinomadura craniellae sp. nov. isolated from marine sponge Craniella sp.</title>
        <authorList>
            <person name="Li L."/>
            <person name="Xu Q.H."/>
            <person name="Lin H.W."/>
            <person name="Lu Y.H."/>
        </authorList>
    </citation>
    <scope>NUCLEOTIDE SEQUENCE [LARGE SCALE GENOMIC DNA]</scope>
    <source>
        <strain evidence="2 3">LHW63021</strain>
    </source>
</reference>